<evidence type="ECO:0000256" key="1">
    <source>
        <dbReference type="SAM" id="SignalP"/>
    </source>
</evidence>
<accession>A0A6S6SBA1</accession>
<gene>
    <name evidence="3" type="ORF">HELGO_WM30307</name>
</gene>
<evidence type="ECO:0000259" key="2">
    <source>
        <dbReference type="SMART" id="SM00245"/>
    </source>
</evidence>
<dbReference type="Pfam" id="PF03572">
    <property type="entry name" value="Peptidase_S41"/>
    <property type="match status" value="1"/>
</dbReference>
<dbReference type="Gene3D" id="3.90.226.10">
    <property type="entry name" value="2-enoyl-CoA Hydratase, Chain A, domain 1"/>
    <property type="match status" value="1"/>
</dbReference>
<dbReference type="GO" id="GO:0007165">
    <property type="term" value="P:signal transduction"/>
    <property type="evidence" value="ECO:0007669"/>
    <property type="project" value="TreeGrafter"/>
</dbReference>
<feature type="domain" description="Tail specific protease" evidence="2">
    <location>
        <begin position="517"/>
        <end position="712"/>
    </location>
</feature>
<reference evidence="3" key="1">
    <citation type="submission" date="2020-01" db="EMBL/GenBank/DDBJ databases">
        <authorList>
            <person name="Meier V. D."/>
            <person name="Meier V D."/>
        </authorList>
    </citation>
    <scope>NUCLEOTIDE SEQUENCE</scope>
    <source>
        <strain evidence="3">HLG_WM_MAG_10</strain>
    </source>
</reference>
<dbReference type="InterPro" id="IPR036034">
    <property type="entry name" value="PDZ_sf"/>
</dbReference>
<feature type="chain" id="PRO_5027700878" evidence="1">
    <location>
        <begin position="19"/>
        <end position="736"/>
    </location>
</feature>
<protein>
    <submittedName>
        <fullName evidence="3">Peptidase S41</fullName>
    </submittedName>
</protein>
<keyword evidence="1" id="KW-0732">Signal</keyword>
<dbReference type="AlphaFoldDB" id="A0A6S6SBA1"/>
<dbReference type="Gene3D" id="2.60.120.260">
    <property type="entry name" value="Galactose-binding domain-like"/>
    <property type="match status" value="1"/>
</dbReference>
<dbReference type="SUPFAM" id="SSF52096">
    <property type="entry name" value="ClpP/crotonase"/>
    <property type="match status" value="1"/>
</dbReference>
<dbReference type="Gene3D" id="3.30.750.44">
    <property type="match status" value="1"/>
</dbReference>
<sequence>MKYVFLIVFSLLYSTVFSQDSTKFNLDFEKKTTDDPLPDGWFQWGEYDLEIAPEGQSGKYSGKITAIKNDMNFGSIAYRIPAKYTGSTIRLEGFMKTKNVADGFAGLLLRIDGNGESLAFDNMQGQQIQGTKDWAKYRIELPFPKDAEQIYVAGILVGQGEAWFDNFVLTIDGKDVQTLEEVEKKLIPAALDRAFDKGSGIESITINEGQTSNLELLGRIWGLMKYHHPEVAEGNYNWDYELFRMLPDYLTLTSNHARDKYLLKWISKYGKLKACKDCKKTDAEAFLKPNLAWIKTMGLSASLQKKLEQVYENRHQGDHYHIRMAEGVGNPVFLHEKAYTNMPYPDAGFRLLTVFKYWNMIHYYFPYKHLMDKDWNTALKTYIPKFNLAKNELEYELAAVQMIGDIQDTHANLWGGNNELMKWKGSFYSPVHTRFIEGKLVVVDYYNNELKEITGLEIGAVITKINGKTIESIVKEKQPYYPASNQPTRLRDMSRDMLRSTEEQVEIEYVQDGKTQTKKLQLYGVKALDYYSWYRESDEKCYKLLGEDVGYVSLANIQAEDILSIKDELKKTDGIVIDIRNYPSTFVPFLLGTFFVSTGTPFVKFTKGNVNNPGEFTYTSPLSIPGSTSSYKGKVVILVNELSQSQAEYTAMAFRAGPNATVVGSTTAGADGNVSRIVLPGGLETMISGIGIYYPNGDETQRVGIVPDVEVLPTIEGIKQGKDELLEKAIELIRKG</sequence>
<proteinExistence type="predicted"/>
<dbReference type="InterPro" id="IPR005151">
    <property type="entry name" value="Tail-specific_protease"/>
</dbReference>
<dbReference type="CDD" id="cd07562">
    <property type="entry name" value="Peptidase_S41_TRI"/>
    <property type="match status" value="1"/>
</dbReference>
<dbReference type="GO" id="GO:0004175">
    <property type="term" value="F:endopeptidase activity"/>
    <property type="evidence" value="ECO:0007669"/>
    <property type="project" value="TreeGrafter"/>
</dbReference>
<dbReference type="Gene3D" id="2.30.42.10">
    <property type="match status" value="1"/>
</dbReference>
<evidence type="ECO:0000313" key="3">
    <source>
        <dbReference type="EMBL" id="CAA6800470.1"/>
    </source>
</evidence>
<dbReference type="GO" id="GO:0006508">
    <property type="term" value="P:proteolysis"/>
    <property type="evidence" value="ECO:0007669"/>
    <property type="project" value="InterPro"/>
</dbReference>
<dbReference type="EMBL" id="CACVAQ010000053">
    <property type="protein sequence ID" value="CAA6800470.1"/>
    <property type="molecule type" value="Genomic_DNA"/>
</dbReference>
<dbReference type="SMART" id="SM00245">
    <property type="entry name" value="TSPc"/>
    <property type="match status" value="1"/>
</dbReference>
<dbReference type="PANTHER" id="PTHR32060">
    <property type="entry name" value="TAIL-SPECIFIC PROTEASE"/>
    <property type="match status" value="1"/>
</dbReference>
<dbReference type="InterPro" id="IPR029045">
    <property type="entry name" value="ClpP/crotonase-like_dom_sf"/>
</dbReference>
<dbReference type="GO" id="GO:0008236">
    <property type="term" value="F:serine-type peptidase activity"/>
    <property type="evidence" value="ECO:0007669"/>
    <property type="project" value="InterPro"/>
</dbReference>
<organism evidence="3">
    <name type="scientific">uncultured Aureispira sp</name>
    <dbReference type="NCBI Taxonomy" id="1331704"/>
    <lineage>
        <taxon>Bacteria</taxon>
        <taxon>Pseudomonadati</taxon>
        <taxon>Bacteroidota</taxon>
        <taxon>Saprospiria</taxon>
        <taxon>Saprospirales</taxon>
        <taxon>Saprospiraceae</taxon>
        <taxon>Aureispira</taxon>
        <taxon>environmental samples</taxon>
    </lineage>
</organism>
<dbReference type="GO" id="GO:0030288">
    <property type="term" value="C:outer membrane-bounded periplasmic space"/>
    <property type="evidence" value="ECO:0007669"/>
    <property type="project" value="TreeGrafter"/>
</dbReference>
<name>A0A6S6SBA1_9BACT</name>
<feature type="signal peptide" evidence="1">
    <location>
        <begin position="1"/>
        <end position="18"/>
    </location>
</feature>
<dbReference type="PANTHER" id="PTHR32060:SF30">
    <property type="entry name" value="CARBOXY-TERMINAL PROCESSING PROTEASE CTPA"/>
    <property type="match status" value="1"/>
</dbReference>